<dbReference type="Gene3D" id="3.30.1330.100">
    <property type="entry name" value="CofE-like"/>
    <property type="match status" value="1"/>
</dbReference>
<dbReference type="SUPFAM" id="SSF144010">
    <property type="entry name" value="CofE-like"/>
    <property type="match status" value="1"/>
</dbReference>
<feature type="domain" description="Coenzyme F420:L-glutamate ligase-like" evidence="1">
    <location>
        <begin position="11"/>
        <end position="207"/>
    </location>
</feature>
<dbReference type="PANTHER" id="PTHR47917:SF1">
    <property type="entry name" value="COENZYME F420:L-GLUTAMATE LIGASE"/>
    <property type="match status" value="1"/>
</dbReference>
<proteinExistence type="predicted"/>
<comment type="caution">
    <text evidence="2">The sequence shown here is derived from an EMBL/GenBank/DDBJ whole genome shotgun (WGS) entry which is preliminary data.</text>
</comment>
<evidence type="ECO:0000313" key="3">
    <source>
        <dbReference type="Proteomes" id="UP000230922"/>
    </source>
</evidence>
<sequence length="248" mass="28183">MKIIPVKTRKLLPPKDDIFKLLNTSLPKLKEGDVLLVASKLLSIHQGRAKKLKVKSEKLKIIKQEAERWIQSKMSSNEPIVLTIKNHTLIPNAGIDESNAKGYILLWPKNTGLLCKQIWQFLKKKNKIKKLAIVAIDSHCVPLRWGAVGISIGHFGIEPVLDYRGKKDLFGKKLKWTRKNIVDALAAMGTFMMGEGNEQIPLVIIRGMEGLKFTNKDTRKKLVIKPKKDLYYPLLKSFKKFTCPPYAC</sequence>
<evidence type="ECO:0000259" key="1">
    <source>
        <dbReference type="Pfam" id="PF01996"/>
    </source>
</evidence>
<dbReference type="EMBL" id="PFAK01000017">
    <property type="protein sequence ID" value="PIR96437.1"/>
    <property type="molecule type" value="Genomic_DNA"/>
</dbReference>
<dbReference type="Proteomes" id="UP000230922">
    <property type="component" value="Unassembled WGS sequence"/>
</dbReference>
<dbReference type="PANTHER" id="PTHR47917">
    <property type="match status" value="1"/>
</dbReference>
<protein>
    <recommendedName>
        <fullName evidence="1">Coenzyme F420:L-glutamate ligase-like domain-containing protein</fullName>
    </recommendedName>
</protein>
<dbReference type="AlphaFoldDB" id="A0A2H0VBE4"/>
<evidence type="ECO:0000313" key="2">
    <source>
        <dbReference type="EMBL" id="PIR96437.1"/>
    </source>
</evidence>
<accession>A0A2H0VBE4</accession>
<organism evidence="2 3">
    <name type="scientific">Candidatus Doudnabacteria bacterium CG10_big_fil_rev_8_21_14_0_10_42_18</name>
    <dbReference type="NCBI Taxonomy" id="1974552"/>
    <lineage>
        <taxon>Bacteria</taxon>
        <taxon>Candidatus Doudnaibacteriota</taxon>
    </lineage>
</organism>
<dbReference type="GO" id="GO:0052618">
    <property type="term" value="F:coenzyme F420-0:L-glutamate ligase activity"/>
    <property type="evidence" value="ECO:0007669"/>
    <property type="project" value="TreeGrafter"/>
</dbReference>
<reference evidence="3" key="1">
    <citation type="submission" date="2017-09" db="EMBL/GenBank/DDBJ databases">
        <title>Depth-based differentiation of microbial function through sediment-hosted aquifers and enrichment of novel symbionts in the deep terrestrial subsurface.</title>
        <authorList>
            <person name="Probst A.J."/>
            <person name="Ladd B."/>
            <person name="Jarett J.K."/>
            <person name="Geller-Mcgrath D.E."/>
            <person name="Sieber C.M.K."/>
            <person name="Emerson J.B."/>
            <person name="Anantharaman K."/>
            <person name="Thomas B.C."/>
            <person name="Malmstrom R."/>
            <person name="Stieglmeier M."/>
            <person name="Klingl A."/>
            <person name="Woyke T."/>
            <person name="Ryan C.M."/>
            <person name="Banfield J.F."/>
        </authorList>
    </citation>
    <scope>NUCLEOTIDE SEQUENCE [LARGE SCALE GENOMIC DNA]</scope>
</reference>
<dbReference type="InterPro" id="IPR002847">
    <property type="entry name" value="F420-0_gamma-glut_ligase-dom"/>
</dbReference>
<dbReference type="Gene3D" id="3.90.1660.10">
    <property type="entry name" value="CofE-like domain"/>
    <property type="match status" value="1"/>
</dbReference>
<dbReference type="Pfam" id="PF01996">
    <property type="entry name" value="F420_ligase"/>
    <property type="match status" value="1"/>
</dbReference>
<gene>
    <name evidence="2" type="ORF">COT92_01140</name>
</gene>
<name>A0A2H0VBE4_9BACT</name>